<dbReference type="InterPro" id="IPR013949">
    <property type="entry name" value="Utp6"/>
</dbReference>
<evidence type="ECO:0000259" key="7">
    <source>
        <dbReference type="Pfam" id="PF08640"/>
    </source>
</evidence>
<comment type="similarity">
    <text evidence="2">Belongs to the UTP6 family.</text>
</comment>
<feature type="region of interest" description="Disordered" evidence="6">
    <location>
        <begin position="82"/>
        <end position="104"/>
    </location>
</feature>
<dbReference type="AlphaFoldDB" id="A0ABD3MA17"/>
<evidence type="ECO:0000256" key="1">
    <source>
        <dbReference type="ARBA" id="ARBA00004604"/>
    </source>
</evidence>
<keyword evidence="4" id="KW-0677">Repeat</keyword>
<dbReference type="PANTHER" id="PTHR23271:SF1">
    <property type="entry name" value="U3 SMALL NUCLEOLAR RNA-ASSOCIATED PROTEIN 6 HOMOLOG"/>
    <property type="match status" value="1"/>
</dbReference>
<feature type="region of interest" description="Disordered" evidence="6">
    <location>
        <begin position="397"/>
        <end position="426"/>
    </location>
</feature>
<protein>
    <recommendedName>
        <fullName evidence="7">U3 small nucleolar RNA-associated protein 6 N-terminal domain-containing protein</fullName>
    </recommendedName>
</protein>
<dbReference type="SMART" id="SM00386">
    <property type="entry name" value="HAT"/>
    <property type="match status" value="4"/>
</dbReference>
<feature type="compositionally biased region" description="Basic and acidic residues" evidence="6">
    <location>
        <begin position="284"/>
        <end position="295"/>
    </location>
</feature>
<evidence type="ECO:0000256" key="5">
    <source>
        <dbReference type="ARBA" id="ARBA00023242"/>
    </source>
</evidence>
<feature type="region of interest" description="Disordered" evidence="6">
    <location>
        <begin position="271"/>
        <end position="310"/>
    </location>
</feature>
<dbReference type="Pfam" id="PF08640">
    <property type="entry name" value="U3_assoc_6"/>
    <property type="match status" value="1"/>
</dbReference>
<dbReference type="PANTHER" id="PTHR23271">
    <property type="entry name" value="HEPATOCELLULAR CARCINOMA-ASSOCIATED ANTIGEN 66"/>
    <property type="match status" value="1"/>
</dbReference>
<proteinExistence type="inferred from homology"/>
<evidence type="ECO:0000313" key="9">
    <source>
        <dbReference type="Proteomes" id="UP001530293"/>
    </source>
</evidence>
<comment type="caution">
    <text evidence="8">The sequence shown here is derived from an EMBL/GenBank/DDBJ whole genome shotgun (WGS) entry which is preliminary data.</text>
</comment>
<evidence type="ECO:0000256" key="2">
    <source>
        <dbReference type="ARBA" id="ARBA00010734"/>
    </source>
</evidence>
<sequence length="792" mass="90705">MAEQVQANLERMVPYLKDLRNRNLFSSDEIKLIVERRRRSEYLLQRRSQPQMSDYLRYIEDEIQLERLRKLRKEKVLTMLRNEEREKKRRMNMRGGSDDDNDEDAIKKSSYQISGPGDSHILSHIHFLYQRTLKKFHYPLDILLNYAEFSKEVKSFHMLSRVYAMGMQHHPRVAGVWIEAASFEYFGYVAQDYESNKEDSNIHRSRGGEVAGGEVHSKVVGSSIKNARVLMQRGLRINKSSTELWLQYFALELHYVQKLRGRKEILESLENGSGELTMPDDDNLTEKEADDDGNRVVEVGGDDAESEQPKVPTSLLPCQVIYKNAILAIPNDIQFRLRFVEACRMFPDTSGLEAIIMSSITNDFGTSVEGWVARISYADEQLKSKKVGTKRNKEGFLDRKVDGDDDDESNRRPMKKARVNNEMNEPNSDTALDLLQQAMDAVQSPTLYLEGARFLRMRIQRLLEHIKEESNKEESIDDDVSYLITEGEDANGAVQRHISLLDELNESARKKNVSSTTLALDYVDFLLSIEQYSKAEQLLSTTIASISDVDASLWLRWAEISRQMEGALQSTTSSISILRRALKRTPLHDRHAHILILTELMQQLMMHPSSQKTNEELQSLFQKLILLSQGLSYSPASSSKEKELEDDTSKESERMVNVASTVLAFFNYTILNNPDDENSIRSIYTSLLYHSNYGKSCHGKTQGELLDMKSFFDACIRYEKGKRHYCSNTSGAGAGAVSSNMKKKGWKEEKKARKIRLNKLYTAAIGFFSSGVGWRDAVNRFQRDLDDLKCGL</sequence>
<name>A0ABD3MA17_9STRA</name>
<dbReference type="Proteomes" id="UP001530293">
    <property type="component" value="Unassembled WGS sequence"/>
</dbReference>
<keyword evidence="3" id="KW-0698">rRNA processing</keyword>
<feature type="domain" description="U3 small nucleolar RNA-associated protein 6 N-terminal" evidence="7">
    <location>
        <begin position="9"/>
        <end position="85"/>
    </location>
</feature>
<organism evidence="8 9">
    <name type="scientific">Discostella pseudostelligera</name>
    <dbReference type="NCBI Taxonomy" id="259834"/>
    <lineage>
        <taxon>Eukaryota</taxon>
        <taxon>Sar</taxon>
        <taxon>Stramenopiles</taxon>
        <taxon>Ochrophyta</taxon>
        <taxon>Bacillariophyta</taxon>
        <taxon>Coscinodiscophyceae</taxon>
        <taxon>Thalassiosirophycidae</taxon>
        <taxon>Stephanodiscales</taxon>
        <taxon>Stephanodiscaceae</taxon>
        <taxon>Discostella</taxon>
    </lineage>
</organism>
<evidence type="ECO:0000256" key="3">
    <source>
        <dbReference type="ARBA" id="ARBA00022552"/>
    </source>
</evidence>
<dbReference type="EMBL" id="JALLBG020000168">
    <property type="protein sequence ID" value="KAL3760945.1"/>
    <property type="molecule type" value="Genomic_DNA"/>
</dbReference>
<dbReference type="GO" id="GO:0006364">
    <property type="term" value="P:rRNA processing"/>
    <property type="evidence" value="ECO:0007669"/>
    <property type="project" value="UniProtKB-KW"/>
</dbReference>
<evidence type="ECO:0000256" key="4">
    <source>
        <dbReference type="ARBA" id="ARBA00022737"/>
    </source>
</evidence>
<keyword evidence="9" id="KW-1185">Reference proteome</keyword>
<dbReference type="SUPFAM" id="SSF48452">
    <property type="entry name" value="TPR-like"/>
    <property type="match status" value="1"/>
</dbReference>
<accession>A0ABD3MA17</accession>
<dbReference type="InterPro" id="IPR055347">
    <property type="entry name" value="UTP6_N"/>
</dbReference>
<gene>
    <name evidence="8" type="ORF">ACHAWU_009624</name>
</gene>
<dbReference type="GO" id="GO:0005730">
    <property type="term" value="C:nucleolus"/>
    <property type="evidence" value="ECO:0007669"/>
    <property type="project" value="UniProtKB-SubCell"/>
</dbReference>
<dbReference type="InterPro" id="IPR003107">
    <property type="entry name" value="HAT"/>
</dbReference>
<reference evidence="8 9" key="1">
    <citation type="submission" date="2024-10" db="EMBL/GenBank/DDBJ databases">
        <title>Updated reference genomes for cyclostephanoid diatoms.</title>
        <authorList>
            <person name="Roberts W.R."/>
            <person name="Alverson A.J."/>
        </authorList>
    </citation>
    <scope>NUCLEOTIDE SEQUENCE [LARGE SCALE GENOMIC DNA]</scope>
    <source>
        <strain evidence="8 9">AJA232-27</strain>
    </source>
</reference>
<comment type="subcellular location">
    <subcellularLocation>
        <location evidence="1">Nucleus</location>
        <location evidence="1">Nucleolus</location>
    </subcellularLocation>
</comment>
<keyword evidence="5" id="KW-0539">Nucleus</keyword>
<evidence type="ECO:0000313" key="8">
    <source>
        <dbReference type="EMBL" id="KAL3760945.1"/>
    </source>
</evidence>
<evidence type="ECO:0000256" key="6">
    <source>
        <dbReference type="SAM" id="MobiDB-lite"/>
    </source>
</evidence>
<dbReference type="Gene3D" id="1.25.40.10">
    <property type="entry name" value="Tetratricopeptide repeat domain"/>
    <property type="match status" value="2"/>
</dbReference>
<dbReference type="InterPro" id="IPR011990">
    <property type="entry name" value="TPR-like_helical_dom_sf"/>
</dbReference>